<reference evidence="2" key="2">
    <citation type="submission" date="2023-05" db="EMBL/GenBank/DDBJ databases">
        <authorList>
            <consortium name="Lawrence Berkeley National Laboratory"/>
            <person name="Steindorff A."/>
            <person name="Hensen N."/>
            <person name="Bonometti L."/>
            <person name="Westerberg I."/>
            <person name="Brannstrom I.O."/>
            <person name="Guillou S."/>
            <person name="Cros-Aarteil S."/>
            <person name="Calhoun S."/>
            <person name="Haridas S."/>
            <person name="Kuo A."/>
            <person name="Mondo S."/>
            <person name="Pangilinan J."/>
            <person name="Riley R."/>
            <person name="Labutti K."/>
            <person name="Andreopoulos B."/>
            <person name="Lipzen A."/>
            <person name="Chen C."/>
            <person name="Yanf M."/>
            <person name="Daum C."/>
            <person name="Ng V."/>
            <person name="Clum A."/>
            <person name="Ohm R."/>
            <person name="Martin F."/>
            <person name="Silar P."/>
            <person name="Natvig D."/>
            <person name="Lalanne C."/>
            <person name="Gautier V."/>
            <person name="Ament-Velasquez S.L."/>
            <person name="Kruys A."/>
            <person name="Hutchinson M.I."/>
            <person name="Powell A.J."/>
            <person name="Barry K."/>
            <person name="Miller A.N."/>
            <person name="Grigoriev I.V."/>
            <person name="Debuchy R."/>
            <person name="Gladieux P."/>
            <person name="Thoren M.H."/>
            <person name="Johannesson H."/>
        </authorList>
    </citation>
    <scope>NUCLEOTIDE SEQUENCE</scope>
    <source>
        <strain evidence="2">CBS 123565</strain>
    </source>
</reference>
<name>A0AAN6UDS1_9PEZI</name>
<gene>
    <name evidence="2" type="ORF">BT67DRAFT_444939</name>
</gene>
<reference evidence="2" key="1">
    <citation type="journal article" date="2023" name="Mol. Phylogenet. Evol.">
        <title>Genome-scale phylogeny and comparative genomics of the fungal order Sordariales.</title>
        <authorList>
            <person name="Hensen N."/>
            <person name="Bonometti L."/>
            <person name="Westerberg I."/>
            <person name="Brannstrom I.O."/>
            <person name="Guillou S."/>
            <person name="Cros-Aarteil S."/>
            <person name="Calhoun S."/>
            <person name="Haridas S."/>
            <person name="Kuo A."/>
            <person name="Mondo S."/>
            <person name="Pangilinan J."/>
            <person name="Riley R."/>
            <person name="LaButti K."/>
            <person name="Andreopoulos B."/>
            <person name="Lipzen A."/>
            <person name="Chen C."/>
            <person name="Yan M."/>
            <person name="Daum C."/>
            <person name="Ng V."/>
            <person name="Clum A."/>
            <person name="Steindorff A."/>
            <person name="Ohm R.A."/>
            <person name="Martin F."/>
            <person name="Silar P."/>
            <person name="Natvig D.O."/>
            <person name="Lalanne C."/>
            <person name="Gautier V."/>
            <person name="Ament-Velasquez S.L."/>
            <person name="Kruys A."/>
            <person name="Hutchinson M.I."/>
            <person name="Powell A.J."/>
            <person name="Barry K."/>
            <person name="Miller A.N."/>
            <person name="Grigoriev I.V."/>
            <person name="Debuchy R."/>
            <person name="Gladieux P."/>
            <person name="Hiltunen Thoren M."/>
            <person name="Johannesson H."/>
        </authorList>
    </citation>
    <scope>NUCLEOTIDE SEQUENCE</scope>
    <source>
        <strain evidence="2">CBS 123565</strain>
    </source>
</reference>
<keyword evidence="3" id="KW-1185">Reference proteome</keyword>
<keyword evidence="1" id="KW-0812">Transmembrane</keyword>
<comment type="caution">
    <text evidence="2">The sequence shown here is derived from an EMBL/GenBank/DDBJ whole genome shotgun (WGS) entry which is preliminary data.</text>
</comment>
<dbReference type="AlphaFoldDB" id="A0AAN6UDS1"/>
<keyword evidence="1" id="KW-1133">Transmembrane helix</keyword>
<dbReference type="EMBL" id="MU853427">
    <property type="protein sequence ID" value="KAK4131163.1"/>
    <property type="molecule type" value="Genomic_DNA"/>
</dbReference>
<organism evidence="2 3">
    <name type="scientific">Trichocladium antarcticum</name>
    <dbReference type="NCBI Taxonomy" id="1450529"/>
    <lineage>
        <taxon>Eukaryota</taxon>
        <taxon>Fungi</taxon>
        <taxon>Dikarya</taxon>
        <taxon>Ascomycota</taxon>
        <taxon>Pezizomycotina</taxon>
        <taxon>Sordariomycetes</taxon>
        <taxon>Sordariomycetidae</taxon>
        <taxon>Sordariales</taxon>
        <taxon>Chaetomiaceae</taxon>
        <taxon>Trichocladium</taxon>
    </lineage>
</organism>
<evidence type="ECO:0000313" key="2">
    <source>
        <dbReference type="EMBL" id="KAK4131163.1"/>
    </source>
</evidence>
<protein>
    <submittedName>
        <fullName evidence="2">Uncharacterized protein</fullName>
    </submittedName>
</protein>
<sequence>MTRPGDAAPAVLLSAHAVAAFWSRVKRSTSPEKRPVFLEFRSSNVFVVFVVCLAISTDILAVCNAALFVGSPIAGWYADRAPSVRSGCRCWLTRSAKTSAMPRGT</sequence>
<feature type="transmembrane region" description="Helical" evidence="1">
    <location>
        <begin position="44"/>
        <end position="70"/>
    </location>
</feature>
<dbReference type="Proteomes" id="UP001304895">
    <property type="component" value="Unassembled WGS sequence"/>
</dbReference>
<keyword evidence="1" id="KW-0472">Membrane</keyword>
<proteinExistence type="predicted"/>
<accession>A0AAN6UDS1</accession>
<evidence type="ECO:0000256" key="1">
    <source>
        <dbReference type="SAM" id="Phobius"/>
    </source>
</evidence>
<evidence type="ECO:0000313" key="3">
    <source>
        <dbReference type="Proteomes" id="UP001304895"/>
    </source>
</evidence>